<dbReference type="InterPro" id="IPR000719">
    <property type="entry name" value="Prot_kinase_dom"/>
</dbReference>
<keyword evidence="11" id="KW-1185">Reference proteome</keyword>
<evidence type="ECO:0000256" key="8">
    <source>
        <dbReference type="SAM" id="MobiDB-lite"/>
    </source>
</evidence>
<evidence type="ECO:0000313" key="11">
    <source>
        <dbReference type="Proteomes" id="UP001303046"/>
    </source>
</evidence>
<comment type="caution">
    <text evidence="10">The sequence shown here is derived from an EMBL/GenBank/DDBJ whole genome shotgun (WGS) entry which is preliminary data.</text>
</comment>
<feature type="compositionally biased region" description="Basic residues" evidence="8">
    <location>
        <begin position="239"/>
        <end position="250"/>
    </location>
</feature>
<feature type="compositionally biased region" description="Basic residues" evidence="8">
    <location>
        <begin position="176"/>
        <end position="202"/>
    </location>
</feature>
<protein>
    <recommendedName>
        <fullName evidence="9">Protein kinase domain-containing protein</fullName>
    </recommendedName>
</protein>
<accession>A0ABR1D035</accession>
<keyword evidence="2" id="KW-0723">Serine/threonine-protein kinase</keyword>
<comment type="similarity">
    <text evidence="1">Belongs to the protein kinase superfamily. CMGC Ser/Thr protein kinase family. CDC2/CDKX subfamily.</text>
</comment>
<proteinExistence type="inferred from homology"/>
<dbReference type="SUPFAM" id="SSF56112">
    <property type="entry name" value="Protein kinase-like (PK-like)"/>
    <property type="match status" value="1"/>
</dbReference>
<dbReference type="Proteomes" id="UP001303046">
    <property type="component" value="Unassembled WGS sequence"/>
</dbReference>
<evidence type="ECO:0000256" key="5">
    <source>
        <dbReference type="ARBA" id="ARBA00022777"/>
    </source>
</evidence>
<evidence type="ECO:0000259" key="9">
    <source>
        <dbReference type="PROSITE" id="PS50011"/>
    </source>
</evidence>
<dbReference type="Gene3D" id="1.10.510.10">
    <property type="entry name" value="Transferase(Phosphotransferase) domain 1"/>
    <property type="match status" value="1"/>
</dbReference>
<feature type="region of interest" description="Disordered" evidence="8">
    <location>
        <begin position="772"/>
        <end position="832"/>
    </location>
</feature>
<evidence type="ECO:0000256" key="3">
    <source>
        <dbReference type="ARBA" id="ARBA00022679"/>
    </source>
</evidence>
<dbReference type="PROSITE" id="PS00108">
    <property type="entry name" value="PROTEIN_KINASE_ST"/>
    <property type="match status" value="1"/>
</dbReference>
<keyword evidence="6 7" id="KW-0067">ATP-binding</keyword>
<evidence type="ECO:0000313" key="10">
    <source>
        <dbReference type="EMBL" id="KAK6743303.1"/>
    </source>
</evidence>
<feature type="compositionally biased region" description="Basic and acidic residues" evidence="8">
    <location>
        <begin position="153"/>
        <end position="175"/>
    </location>
</feature>
<feature type="domain" description="Protein kinase" evidence="9">
    <location>
        <begin position="451"/>
        <end position="746"/>
    </location>
</feature>
<gene>
    <name evidence="10" type="primary">Necator_chrIII.g11281</name>
    <name evidence="10" type="ORF">RB195_010516</name>
</gene>
<feature type="binding site" evidence="7">
    <location>
        <position position="480"/>
    </location>
    <ligand>
        <name>ATP</name>
        <dbReference type="ChEBI" id="CHEBI:30616"/>
    </ligand>
</feature>
<dbReference type="InterPro" id="IPR008271">
    <property type="entry name" value="Ser/Thr_kinase_AS"/>
</dbReference>
<feature type="compositionally biased region" description="Basic and acidic residues" evidence="8">
    <location>
        <begin position="260"/>
        <end position="269"/>
    </location>
</feature>
<evidence type="ECO:0000256" key="6">
    <source>
        <dbReference type="ARBA" id="ARBA00022840"/>
    </source>
</evidence>
<keyword evidence="4 7" id="KW-0547">Nucleotide-binding</keyword>
<dbReference type="PROSITE" id="PS00107">
    <property type="entry name" value="PROTEIN_KINASE_ATP"/>
    <property type="match status" value="1"/>
</dbReference>
<dbReference type="PANTHER" id="PTHR24056:SF546">
    <property type="entry name" value="CYCLIN-DEPENDENT KINASE 12"/>
    <property type="match status" value="1"/>
</dbReference>
<keyword evidence="5" id="KW-0418">Kinase</keyword>
<dbReference type="Gene3D" id="3.30.200.20">
    <property type="entry name" value="Phosphorylase Kinase, domain 1"/>
    <property type="match status" value="1"/>
</dbReference>
<dbReference type="SMART" id="SM00220">
    <property type="entry name" value="S_TKc"/>
    <property type="match status" value="1"/>
</dbReference>
<evidence type="ECO:0000256" key="2">
    <source>
        <dbReference type="ARBA" id="ARBA00022527"/>
    </source>
</evidence>
<feature type="compositionally biased region" description="Polar residues" evidence="8">
    <location>
        <begin position="58"/>
        <end position="82"/>
    </location>
</feature>
<reference evidence="10 11" key="1">
    <citation type="submission" date="2023-08" db="EMBL/GenBank/DDBJ databases">
        <title>A Necator americanus chromosomal reference genome.</title>
        <authorList>
            <person name="Ilik V."/>
            <person name="Petrzelkova K.J."/>
            <person name="Pardy F."/>
            <person name="Fuh T."/>
            <person name="Niatou-Singa F.S."/>
            <person name="Gouil Q."/>
            <person name="Baker L."/>
            <person name="Ritchie M.E."/>
            <person name="Jex A.R."/>
            <person name="Gazzola D."/>
            <person name="Li H."/>
            <person name="Toshio Fujiwara R."/>
            <person name="Zhan B."/>
            <person name="Aroian R.V."/>
            <person name="Pafco B."/>
            <person name="Schwarz E.M."/>
        </authorList>
    </citation>
    <scope>NUCLEOTIDE SEQUENCE [LARGE SCALE GENOMIC DNA]</scope>
    <source>
        <strain evidence="10 11">Aroian</strain>
        <tissue evidence="10">Whole animal</tissue>
    </source>
</reference>
<evidence type="ECO:0000256" key="1">
    <source>
        <dbReference type="ARBA" id="ARBA00006485"/>
    </source>
</evidence>
<name>A0ABR1D035_NECAM</name>
<feature type="compositionally biased region" description="Polar residues" evidence="8">
    <location>
        <begin position="818"/>
        <end position="832"/>
    </location>
</feature>
<feature type="compositionally biased region" description="Polar residues" evidence="8">
    <location>
        <begin position="794"/>
        <end position="811"/>
    </location>
</feature>
<dbReference type="PROSITE" id="PS50011">
    <property type="entry name" value="PROTEIN_KINASE_DOM"/>
    <property type="match status" value="1"/>
</dbReference>
<feature type="region of interest" description="Disordered" evidence="8">
    <location>
        <begin position="232"/>
        <end position="275"/>
    </location>
</feature>
<feature type="region of interest" description="Disordered" evidence="8">
    <location>
        <begin position="57"/>
        <end position="212"/>
    </location>
</feature>
<dbReference type="InterPro" id="IPR050108">
    <property type="entry name" value="CDK"/>
</dbReference>
<dbReference type="InterPro" id="IPR011009">
    <property type="entry name" value="Kinase-like_dom_sf"/>
</dbReference>
<sequence length="947" mass="106682">MSSTLLMSLTLSSTHRGFDKSMVSVKDYMWAYDVKPESERSSQALCCFAPVSHPSAMSFDSVSEESNSNDAPSANLKSSNGRRFSKDQPDTMDISPGSSHERRSRRSSRDRERTPSPRYRSHKKKKRERTPSASPPFDRSSSRRSRSRSRSRRDRDRSQNGRDRFKRRERDERKSKKDRRSRRDRSRSPQRRKSGKSRRRKSTSSDSSDDEITLRDRTTLFGELVRKHGESADALIRNRDKHRKLKRRKRDTSSSSSSSEDAKNIDKKPTTVPMSLPVACPPPTFLDPATAQYYQLITASGLVVPVAVPPPSVVGMHLPPPPIPPAPGASSMDSKNISSLPTEMVVPPLSSIPVPPPPVPPIPFEPAPPPPIPPLPSMTVSASALSDPAVPSGSGAIGASSLSVPTRSSGLPMPNVSNIKKRGFDRPTVLNKIRRGIDLSNEWGSGFVEKYEILYQVGEGTYGQVYKARDKVTGEQVALKKVRLENEKEGFPITAVREIKILRQLNHANVVKLIDIVTDKLSAADMRTERANFYLVFEYVDHDLMGLLEASHLINFHNDQIRSLFKQLILGLEYCHSAGFLHRDIKCSNILLNNRGELKIADFGLARYYSSDQERLYTNRVITLWYRPPELLLGDEHYGPAIDVWSIGCILGEFFTRKPLFQGNNEAGQLDLISKVCGTPCLANWPDVEKMPLFNTLRSKKQHVRCLREEFSQIMPSGAIDLMDKMLLLDPKRRISAKDAISHYWIKNFDYATVPPLRLPQHQDCHELWSKKQRKERRSLNPKMTVPPFDGQDLETSNHPSCIGPSSQSLQYDRRRNSPSNGFVPGSSSINPSKTEAIEQSIYAALYGSDTSQLIRLLQYTNAAEDLHIFNKLSQISQFAPLQADDPRPMKERLLELLSNRNYFNAKPSTNNFIAGNTVQQGPRSVNVVDSDGYRSLPHHLQPHAYR</sequence>
<dbReference type="InterPro" id="IPR017441">
    <property type="entry name" value="Protein_kinase_ATP_BS"/>
</dbReference>
<evidence type="ECO:0000256" key="4">
    <source>
        <dbReference type="ARBA" id="ARBA00022741"/>
    </source>
</evidence>
<feature type="compositionally biased region" description="Basic residues" evidence="8">
    <location>
        <begin position="119"/>
        <end position="128"/>
    </location>
</feature>
<organism evidence="10 11">
    <name type="scientific">Necator americanus</name>
    <name type="common">Human hookworm</name>
    <dbReference type="NCBI Taxonomy" id="51031"/>
    <lineage>
        <taxon>Eukaryota</taxon>
        <taxon>Metazoa</taxon>
        <taxon>Ecdysozoa</taxon>
        <taxon>Nematoda</taxon>
        <taxon>Chromadorea</taxon>
        <taxon>Rhabditida</taxon>
        <taxon>Rhabditina</taxon>
        <taxon>Rhabditomorpha</taxon>
        <taxon>Strongyloidea</taxon>
        <taxon>Ancylostomatidae</taxon>
        <taxon>Bunostominae</taxon>
        <taxon>Necator</taxon>
    </lineage>
</organism>
<keyword evidence="3" id="KW-0808">Transferase</keyword>
<dbReference type="PANTHER" id="PTHR24056">
    <property type="entry name" value="CELL DIVISION PROTEIN KINASE"/>
    <property type="match status" value="1"/>
</dbReference>
<evidence type="ECO:0000256" key="7">
    <source>
        <dbReference type="PROSITE-ProRule" id="PRU10141"/>
    </source>
</evidence>
<dbReference type="EMBL" id="JAVFWL010000003">
    <property type="protein sequence ID" value="KAK6743303.1"/>
    <property type="molecule type" value="Genomic_DNA"/>
</dbReference>
<dbReference type="Pfam" id="PF00069">
    <property type="entry name" value="Pkinase"/>
    <property type="match status" value="1"/>
</dbReference>
<feature type="compositionally biased region" description="Basic residues" evidence="8">
    <location>
        <begin position="142"/>
        <end position="152"/>
    </location>
</feature>